<evidence type="ECO:0000313" key="2">
    <source>
        <dbReference type="Proteomes" id="UP000253426"/>
    </source>
</evidence>
<accession>A0A366HM79</accession>
<keyword evidence="2" id="KW-1185">Reference proteome</keyword>
<comment type="caution">
    <text evidence="1">The sequence shown here is derived from an EMBL/GenBank/DDBJ whole genome shotgun (WGS) entry which is preliminary data.</text>
</comment>
<organism evidence="1 2">
    <name type="scientific">Roseimicrobium gellanilyticum</name>
    <dbReference type="NCBI Taxonomy" id="748857"/>
    <lineage>
        <taxon>Bacteria</taxon>
        <taxon>Pseudomonadati</taxon>
        <taxon>Verrucomicrobiota</taxon>
        <taxon>Verrucomicrobiia</taxon>
        <taxon>Verrucomicrobiales</taxon>
        <taxon>Verrucomicrobiaceae</taxon>
        <taxon>Roseimicrobium</taxon>
    </lineage>
</organism>
<sequence>MSPQTPEEIKQLVESGLEVATWIPLREVLEPYLTEPYVRSLRWPYSKPVIEVTCWIVADLSHHQEGLTLAYSKYGHGSHAPWGIVLASDTHIGRDDSWFAYLEDAYINCGAWKGSLPEEYEIR</sequence>
<dbReference type="EMBL" id="QNRR01000004">
    <property type="protein sequence ID" value="RBP44193.1"/>
    <property type="molecule type" value="Genomic_DNA"/>
</dbReference>
<reference evidence="1 2" key="1">
    <citation type="submission" date="2018-06" db="EMBL/GenBank/DDBJ databases">
        <title>Genomic Encyclopedia of Type Strains, Phase IV (KMG-IV): sequencing the most valuable type-strain genomes for metagenomic binning, comparative biology and taxonomic classification.</title>
        <authorList>
            <person name="Goeker M."/>
        </authorList>
    </citation>
    <scope>NUCLEOTIDE SEQUENCE [LARGE SCALE GENOMIC DNA]</scope>
    <source>
        <strain evidence="1 2">DSM 25532</strain>
    </source>
</reference>
<gene>
    <name evidence="1" type="ORF">DES53_10412</name>
</gene>
<dbReference type="AlphaFoldDB" id="A0A366HM79"/>
<dbReference type="OrthoDB" id="8481148at2"/>
<evidence type="ECO:0000313" key="1">
    <source>
        <dbReference type="EMBL" id="RBP44193.1"/>
    </source>
</evidence>
<name>A0A366HM79_9BACT</name>
<dbReference type="Proteomes" id="UP000253426">
    <property type="component" value="Unassembled WGS sequence"/>
</dbReference>
<protein>
    <submittedName>
        <fullName evidence="1">Uncharacterized protein</fullName>
    </submittedName>
</protein>
<proteinExistence type="predicted"/>